<dbReference type="AlphaFoldDB" id="A0A6C0J045"/>
<protein>
    <submittedName>
        <fullName evidence="1">Uncharacterized protein</fullName>
    </submittedName>
</protein>
<proteinExistence type="predicted"/>
<organism evidence="1">
    <name type="scientific">viral metagenome</name>
    <dbReference type="NCBI Taxonomy" id="1070528"/>
    <lineage>
        <taxon>unclassified sequences</taxon>
        <taxon>metagenomes</taxon>
        <taxon>organismal metagenomes</taxon>
    </lineage>
</organism>
<name>A0A6C0J045_9ZZZZ</name>
<evidence type="ECO:0000313" key="1">
    <source>
        <dbReference type="EMBL" id="QHT98991.1"/>
    </source>
</evidence>
<sequence>MNCDDINDIISSMNNTYIDTDLSDMIIYIDSINIDITIKNHLKDLINKNSYISYDMINSFLE</sequence>
<reference evidence="1" key="1">
    <citation type="journal article" date="2020" name="Nature">
        <title>Giant virus diversity and host interactions through global metagenomics.</title>
        <authorList>
            <person name="Schulz F."/>
            <person name="Roux S."/>
            <person name="Paez-Espino D."/>
            <person name="Jungbluth S."/>
            <person name="Walsh D.A."/>
            <person name="Denef V.J."/>
            <person name="McMahon K.D."/>
            <person name="Konstantinidis K.T."/>
            <person name="Eloe-Fadrosh E.A."/>
            <person name="Kyrpides N.C."/>
            <person name="Woyke T."/>
        </authorList>
    </citation>
    <scope>NUCLEOTIDE SEQUENCE</scope>
    <source>
        <strain evidence="1">GVMAG-M-3300025695-21</strain>
    </source>
</reference>
<dbReference type="EMBL" id="MN740299">
    <property type="protein sequence ID" value="QHT98991.1"/>
    <property type="molecule type" value="Genomic_DNA"/>
</dbReference>
<accession>A0A6C0J045</accession>